<dbReference type="InterPro" id="IPR011032">
    <property type="entry name" value="GroES-like_sf"/>
</dbReference>
<dbReference type="RefSeq" id="WP_188644527.1">
    <property type="nucleotide sequence ID" value="NZ_BMKL01000001.1"/>
</dbReference>
<dbReference type="InterPro" id="IPR036291">
    <property type="entry name" value="NAD(P)-bd_dom_sf"/>
</dbReference>
<gene>
    <name evidence="2" type="ORF">GCM10011515_14480</name>
</gene>
<accession>A0ABQ1S8A6</accession>
<dbReference type="SUPFAM" id="SSF50129">
    <property type="entry name" value="GroES-like"/>
    <property type="match status" value="1"/>
</dbReference>
<dbReference type="InterPro" id="IPR013154">
    <property type="entry name" value="ADH-like_N"/>
</dbReference>
<dbReference type="InterPro" id="IPR020843">
    <property type="entry name" value="ER"/>
</dbReference>
<dbReference type="EMBL" id="BMKL01000001">
    <property type="protein sequence ID" value="GGD95685.1"/>
    <property type="molecule type" value="Genomic_DNA"/>
</dbReference>
<evidence type="ECO:0000259" key="1">
    <source>
        <dbReference type="SMART" id="SM00829"/>
    </source>
</evidence>
<proteinExistence type="predicted"/>
<dbReference type="Gene3D" id="3.40.50.720">
    <property type="entry name" value="NAD(P)-binding Rossmann-like Domain"/>
    <property type="match status" value="1"/>
</dbReference>
<dbReference type="SMART" id="SM00829">
    <property type="entry name" value="PKS_ER"/>
    <property type="match status" value="1"/>
</dbReference>
<feature type="domain" description="Enoyl reductase (ER)" evidence="1">
    <location>
        <begin position="11"/>
        <end position="322"/>
    </location>
</feature>
<sequence>MRALRVERLSDDFSGVELADVPRPERGPGEVLVRVRAASLNYPDLLMTRGGYQFKPEVPFTSGMELAGEVIEADPGSRFGIGAGVMGGAKTGAFAEIAAVPERSLRPIPDGLDYASGAALGAAYTTAWTGLVELGGLEAGQWVLVHGASGGVGLAACDLARALGARVIAATHDRTKADRIRNAVLPDAVIVNQGRFREQAAELTGGHLCELVFDPVGGDVFDESTRCVAFGGKLLVVGFVAGRIPEIAVNIPLIKGFSVVGVRAGEYARRFPERGARIAREVARLASAGEIKPVIDRTLPLASWREAFGAMEAGRLVGKVVLEPYAPG</sequence>
<evidence type="ECO:0000313" key="3">
    <source>
        <dbReference type="Proteomes" id="UP000619041"/>
    </source>
</evidence>
<dbReference type="InterPro" id="IPR013149">
    <property type="entry name" value="ADH-like_C"/>
</dbReference>
<dbReference type="CDD" id="cd08241">
    <property type="entry name" value="QOR1"/>
    <property type="match status" value="1"/>
</dbReference>
<dbReference type="Pfam" id="PF08240">
    <property type="entry name" value="ADH_N"/>
    <property type="match status" value="1"/>
</dbReference>
<dbReference type="PANTHER" id="PTHR43677:SF4">
    <property type="entry name" value="QUINONE OXIDOREDUCTASE-LIKE PROTEIN 2"/>
    <property type="match status" value="1"/>
</dbReference>
<organism evidence="2 3">
    <name type="scientific">Tsuneonella deserti</name>
    <dbReference type="NCBI Taxonomy" id="2035528"/>
    <lineage>
        <taxon>Bacteria</taxon>
        <taxon>Pseudomonadati</taxon>
        <taxon>Pseudomonadota</taxon>
        <taxon>Alphaproteobacteria</taxon>
        <taxon>Sphingomonadales</taxon>
        <taxon>Erythrobacteraceae</taxon>
        <taxon>Tsuneonella</taxon>
    </lineage>
</organism>
<dbReference type="SUPFAM" id="SSF51735">
    <property type="entry name" value="NAD(P)-binding Rossmann-fold domains"/>
    <property type="match status" value="1"/>
</dbReference>
<dbReference type="Pfam" id="PF00107">
    <property type="entry name" value="ADH_zinc_N"/>
    <property type="match status" value="1"/>
</dbReference>
<dbReference type="Gene3D" id="3.90.180.10">
    <property type="entry name" value="Medium-chain alcohol dehydrogenases, catalytic domain"/>
    <property type="match status" value="1"/>
</dbReference>
<comment type="caution">
    <text evidence="2">The sequence shown here is derived from an EMBL/GenBank/DDBJ whole genome shotgun (WGS) entry which is preliminary data.</text>
</comment>
<dbReference type="Proteomes" id="UP000619041">
    <property type="component" value="Unassembled WGS sequence"/>
</dbReference>
<evidence type="ECO:0000313" key="2">
    <source>
        <dbReference type="EMBL" id="GGD95685.1"/>
    </source>
</evidence>
<reference evidence="3" key="1">
    <citation type="journal article" date="2019" name="Int. J. Syst. Evol. Microbiol.">
        <title>The Global Catalogue of Microorganisms (GCM) 10K type strain sequencing project: providing services to taxonomists for standard genome sequencing and annotation.</title>
        <authorList>
            <consortium name="The Broad Institute Genomics Platform"/>
            <consortium name="The Broad Institute Genome Sequencing Center for Infectious Disease"/>
            <person name="Wu L."/>
            <person name="Ma J."/>
        </authorList>
    </citation>
    <scope>NUCLEOTIDE SEQUENCE [LARGE SCALE GENOMIC DNA]</scope>
    <source>
        <strain evidence="3">CGMCC 1.15959</strain>
    </source>
</reference>
<dbReference type="PANTHER" id="PTHR43677">
    <property type="entry name" value="SHORT-CHAIN DEHYDROGENASE/REDUCTASE"/>
    <property type="match status" value="1"/>
</dbReference>
<dbReference type="InterPro" id="IPR051397">
    <property type="entry name" value="Zn-ADH-like_protein"/>
</dbReference>
<protein>
    <submittedName>
        <fullName evidence="2">NADPH:quinone oxidoreductase</fullName>
    </submittedName>
</protein>
<keyword evidence="3" id="KW-1185">Reference proteome</keyword>
<name>A0ABQ1S8A6_9SPHN</name>